<proteinExistence type="predicted"/>
<accession>A0A0A9F2M4</accession>
<name>A0A0A9F2M4_ARUDO</name>
<organism evidence="1">
    <name type="scientific">Arundo donax</name>
    <name type="common">Giant reed</name>
    <name type="synonym">Donax arundinaceus</name>
    <dbReference type="NCBI Taxonomy" id="35708"/>
    <lineage>
        <taxon>Eukaryota</taxon>
        <taxon>Viridiplantae</taxon>
        <taxon>Streptophyta</taxon>
        <taxon>Embryophyta</taxon>
        <taxon>Tracheophyta</taxon>
        <taxon>Spermatophyta</taxon>
        <taxon>Magnoliopsida</taxon>
        <taxon>Liliopsida</taxon>
        <taxon>Poales</taxon>
        <taxon>Poaceae</taxon>
        <taxon>PACMAD clade</taxon>
        <taxon>Arundinoideae</taxon>
        <taxon>Arundineae</taxon>
        <taxon>Arundo</taxon>
    </lineage>
</organism>
<reference evidence="1" key="1">
    <citation type="submission" date="2014-09" db="EMBL/GenBank/DDBJ databases">
        <authorList>
            <person name="Magalhaes I.L.F."/>
            <person name="Oliveira U."/>
            <person name="Santos F.R."/>
            <person name="Vidigal T.H.D.A."/>
            <person name="Brescovit A.D."/>
            <person name="Santos A.J."/>
        </authorList>
    </citation>
    <scope>NUCLEOTIDE SEQUENCE</scope>
    <source>
        <tissue evidence="1">Shoot tissue taken approximately 20 cm above the soil surface</tissue>
    </source>
</reference>
<dbReference type="EMBL" id="GBRH01190621">
    <property type="protein sequence ID" value="JAE07275.1"/>
    <property type="molecule type" value="Transcribed_RNA"/>
</dbReference>
<dbReference type="AlphaFoldDB" id="A0A0A9F2M4"/>
<protein>
    <submittedName>
        <fullName evidence="1">Uncharacterized protein</fullName>
    </submittedName>
</protein>
<evidence type="ECO:0000313" key="1">
    <source>
        <dbReference type="EMBL" id="JAE07275.1"/>
    </source>
</evidence>
<reference evidence="1" key="2">
    <citation type="journal article" date="2015" name="Data Brief">
        <title>Shoot transcriptome of the giant reed, Arundo donax.</title>
        <authorList>
            <person name="Barrero R.A."/>
            <person name="Guerrero F.D."/>
            <person name="Moolhuijzen P."/>
            <person name="Goolsby J.A."/>
            <person name="Tidwell J."/>
            <person name="Bellgard S.E."/>
            <person name="Bellgard M.I."/>
        </authorList>
    </citation>
    <scope>NUCLEOTIDE SEQUENCE</scope>
    <source>
        <tissue evidence="1">Shoot tissue taken approximately 20 cm above the soil surface</tissue>
    </source>
</reference>
<sequence>MFLCKTAHSYYCFSCKFA</sequence>